<dbReference type="Proteomes" id="UP001215551">
    <property type="component" value="Segment"/>
</dbReference>
<accession>A0AAE8BDR4</accession>
<evidence type="ECO:0000313" key="2">
    <source>
        <dbReference type="Proteomes" id="UP001215551"/>
    </source>
</evidence>
<protein>
    <submittedName>
        <fullName evidence="1">Uncharacterized protein</fullName>
    </submittedName>
</protein>
<reference evidence="2" key="1">
    <citation type="journal article" date="2023" name="Virus Res">
        <title>Broad-host-range lytic Erwinia phage Key with exopolysaccharide degrading activity.</title>
        <authorList>
            <person name="Zlatohurska M."/>
            <person name="Gorb T."/>
            <person name="Romaniuk L."/>
            <person name="Shenderovska N."/>
            <person name="Faidiuk Y."/>
            <person name="Zhuminska G."/>
            <person name="Hubar Y."/>
            <person name="Hubar O."/>
            <person name="Kropinski A.M."/>
            <person name="Kushkina A."/>
            <person name="Tovkach F."/>
        </authorList>
    </citation>
    <scope>NUCLEOTIDE SEQUENCE [LARGE SCALE GENOMIC DNA]</scope>
</reference>
<dbReference type="EMBL" id="MZ616364">
    <property type="protein sequence ID" value="QYC51642.1"/>
    <property type="molecule type" value="Genomic_DNA"/>
</dbReference>
<sequence length="105" mass="11710">MLDRTIEILEQLVDNKELDFLDIFGPTPTEQGESLLNKAAKDSMDQMAEVINSADTRLVLQPHLYAQLINAATEVAKEHGVFNTQSVRAKMEGAINKFIKPGRKV</sequence>
<keyword evidence="2" id="KW-1185">Reference proteome</keyword>
<gene>
    <name evidence="1" type="ORF">key_151</name>
</gene>
<organism evidence="1 2">
    <name type="scientific">Erwinia phage KEY</name>
    <dbReference type="NCBI Taxonomy" id="2821255"/>
    <lineage>
        <taxon>Viruses</taxon>
        <taxon>Duplodnaviria</taxon>
        <taxon>Heunggongvirae</taxon>
        <taxon>Uroviricota</taxon>
        <taxon>Caudoviricetes</taxon>
        <taxon>Demerecviridae</taxon>
        <taxon>Keyvirus</taxon>
        <taxon>Keyvirus key</taxon>
    </lineage>
</organism>
<proteinExistence type="predicted"/>
<evidence type="ECO:0000313" key="1">
    <source>
        <dbReference type="EMBL" id="QYC51642.1"/>
    </source>
</evidence>
<name>A0AAE8BDR4_9CAUD</name>